<dbReference type="InterPro" id="IPR011009">
    <property type="entry name" value="Kinase-like_dom_sf"/>
</dbReference>
<dbReference type="Proteomes" id="UP001500897">
    <property type="component" value="Unassembled WGS sequence"/>
</dbReference>
<name>A0ABP5JHA4_9ACTN</name>
<keyword evidence="3" id="KW-1185">Reference proteome</keyword>
<accession>A0ABP5JHA4</accession>
<reference evidence="3" key="1">
    <citation type="journal article" date="2019" name="Int. J. Syst. Evol. Microbiol.">
        <title>The Global Catalogue of Microorganisms (GCM) 10K type strain sequencing project: providing services to taxonomists for standard genome sequencing and annotation.</title>
        <authorList>
            <consortium name="The Broad Institute Genomics Platform"/>
            <consortium name="The Broad Institute Genome Sequencing Center for Infectious Disease"/>
            <person name="Wu L."/>
            <person name="Ma J."/>
        </authorList>
    </citation>
    <scope>NUCLEOTIDE SEQUENCE [LARGE SCALE GENOMIC DNA]</scope>
    <source>
        <strain evidence="3">JCM 14559</strain>
    </source>
</reference>
<comment type="caution">
    <text evidence="2">The sequence shown here is derived from an EMBL/GenBank/DDBJ whole genome shotgun (WGS) entry which is preliminary data.</text>
</comment>
<dbReference type="SUPFAM" id="SSF56112">
    <property type="entry name" value="Protein kinase-like (PK-like)"/>
    <property type="match status" value="1"/>
</dbReference>
<sequence length="277" mass="30368">MSFQPTDETRTALVAAHARAAAFLGLVCSAPPVYGTSGTTVGRHADDFWLRVSRSSRTRAPRPTGQGPLGAEQLLPDSVPRPRIHRTVDWIDGEWFYQGDVFDLVGPAISPTPDLQHEPLLDDHWWGALRAALADLATASAARTTPRQQWIEENLPKYLGTPAPTSIEWITGHGDLQWANLTATPLNLLDWERWGSVPVGYDPAMLWANSLHVPTVAARVRDEFAEILDTPTGRVGELVALAEMLQAVERGWYPHLAAPLAQRAQELTNLSPPFLAG</sequence>
<feature type="region of interest" description="Disordered" evidence="1">
    <location>
        <begin position="55"/>
        <end position="75"/>
    </location>
</feature>
<evidence type="ECO:0008006" key="4">
    <source>
        <dbReference type="Google" id="ProtNLM"/>
    </source>
</evidence>
<organism evidence="2 3">
    <name type="scientific">Kitasatospora saccharophila</name>
    <dbReference type="NCBI Taxonomy" id="407973"/>
    <lineage>
        <taxon>Bacteria</taxon>
        <taxon>Bacillati</taxon>
        <taxon>Actinomycetota</taxon>
        <taxon>Actinomycetes</taxon>
        <taxon>Kitasatosporales</taxon>
        <taxon>Streptomycetaceae</taxon>
        <taxon>Kitasatospora</taxon>
    </lineage>
</organism>
<evidence type="ECO:0000256" key="1">
    <source>
        <dbReference type="SAM" id="MobiDB-lite"/>
    </source>
</evidence>
<proteinExistence type="predicted"/>
<dbReference type="RefSeq" id="WP_344557387.1">
    <property type="nucleotide sequence ID" value="NZ_BAAANS010000061.1"/>
</dbReference>
<evidence type="ECO:0000313" key="3">
    <source>
        <dbReference type="Proteomes" id="UP001500897"/>
    </source>
</evidence>
<protein>
    <recommendedName>
        <fullName evidence="4">Phosphotransferase family enzyme</fullName>
    </recommendedName>
</protein>
<dbReference type="EMBL" id="BAAANS010000061">
    <property type="protein sequence ID" value="GAA2118031.1"/>
    <property type="molecule type" value="Genomic_DNA"/>
</dbReference>
<evidence type="ECO:0000313" key="2">
    <source>
        <dbReference type="EMBL" id="GAA2118031.1"/>
    </source>
</evidence>
<gene>
    <name evidence="2" type="ORF">GCM10009759_64930</name>
</gene>